<dbReference type="Gene3D" id="3.30.420.250">
    <property type="match status" value="1"/>
</dbReference>
<keyword evidence="2" id="KW-1185">Reference proteome</keyword>
<dbReference type="InterPro" id="IPR024213">
    <property type="entry name" value="DUF3822"/>
</dbReference>
<evidence type="ECO:0000313" key="1">
    <source>
        <dbReference type="EMBL" id="EIM32784.1"/>
    </source>
</evidence>
<reference evidence="1 2" key="1">
    <citation type="submission" date="2012-02" db="EMBL/GenBank/DDBJ databases">
        <title>Improved High-Quality Draft genome of Prevotella bivia DSM 20514.</title>
        <authorList>
            <consortium name="US DOE Joint Genome Institute (JGI-PGF)"/>
            <person name="Lucas S."/>
            <person name="Copeland A."/>
            <person name="Lapidus A."/>
            <person name="Bruce D."/>
            <person name="Goodwin L."/>
            <person name="Pitluck S."/>
            <person name="Peters L."/>
            <person name="Mikhailova N."/>
            <person name="Munk A.C.C."/>
            <person name="Kyrpides N."/>
            <person name="Mavromatis K."/>
            <person name="Detter J.C."/>
            <person name="Han C."/>
            <person name="Land M."/>
            <person name="Hauser L."/>
            <person name="Markowitz V."/>
            <person name="Cheng J.-F."/>
            <person name="Hugenholtz P."/>
            <person name="Woyke T."/>
            <person name="Wu D."/>
            <person name="Gronow S."/>
            <person name="Wellnitz S."/>
            <person name="Brambilla E."/>
            <person name="Klenk H.-P."/>
            <person name="Eisen J.A."/>
        </authorList>
    </citation>
    <scope>NUCLEOTIDE SEQUENCE [LARGE SCALE GENOMIC DNA]</scope>
    <source>
        <strain evidence="1 2">DSM 20514</strain>
    </source>
</reference>
<organism evidence="1 2">
    <name type="scientific">Prevotella bivia DSM 20514</name>
    <dbReference type="NCBI Taxonomy" id="868129"/>
    <lineage>
        <taxon>Bacteria</taxon>
        <taxon>Pseudomonadati</taxon>
        <taxon>Bacteroidota</taxon>
        <taxon>Bacteroidia</taxon>
        <taxon>Bacteroidales</taxon>
        <taxon>Prevotellaceae</taxon>
        <taxon>Prevotella</taxon>
    </lineage>
</organism>
<evidence type="ECO:0008006" key="3">
    <source>
        <dbReference type="Google" id="ProtNLM"/>
    </source>
</evidence>
<gene>
    <name evidence="1" type="ORF">PrebiDRAFT_1054</name>
</gene>
<name>I4Z992_9BACT</name>
<dbReference type="Pfam" id="PF12864">
    <property type="entry name" value="DUF3822"/>
    <property type="match status" value="1"/>
</dbReference>
<dbReference type="CDD" id="cd24013">
    <property type="entry name" value="ASKHA_ATPase_BT3980-like"/>
    <property type="match status" value="1"/>
</dbReference>
<evidence type="ECO:0000313" key="2">
    <source>
        <dbReference type="Proteomes" id="UP000002786"/>
    </source>
</evidence>
<proteinExistence type="predicted"/>
<protein>
    <recommendedName>
        <fullName evidence="3">DUF3822 domain-containing protein</fullName>
    </recommendedName>
</protein>
<dbReference type="Proteomes" id="UP000002786">
    <property type="component" value="Unassembled WGS sequence"/>
</dbReference>
<accession>I4Z992</accession>
<dbReference type="Gene3D" id="3.30.420.260">
    <property type="match status" value="1"/>
</dbReference>
<dbReference type="AlphaFoldDB" id="I4Z992"/>
<sequence length="281" mass="32643">MQIAKCNNFKMGADNNVIDMRLRLTIRVSQNDLSFSVGSATENAQIVYEPYNTNKGISIAANLRKAFAVSELLQSGYKRTLILVDTPVMLIPTEEFQENEAKVLYKSSFTLKGNEEVVTTVLPDLNAVAVMTISKDLKLVIDDHFKEVRIEPLMQPVWVHLHQRSYQNPRRKLFAYFHEHTMEVVSFQQNRFKYNNAFDATHAQDALYYLLFVWRELGMNVEKDELHLVGKAVEQEWLEGELKKFLHRIYVEIPEKEFRNGEVALHKNIPYDLKALYLSKV</sequence>
<dbReference type="EMBL" id="JH660660">
    <property type="protein sequence ID" value="EIM32784.1"/>
    <property type="molecule type" value="Genomic_DNA"/>
</dbReference>
<dbReference type="HOGENOM" id="CLU_081202_1_0_10"/>